<feature type="region of interest" description="Disordered" evidence="2">
    <location>
        <begin position="25"/>
        <end position="97"/>
    </location>
</feature>
<dbReference type="Gene3D" id="3.40.1170.60">
    <property type="match status" value="1"/>
</dbReference>
<dbReference type="GO" id="GO:0042276">
    <property type="term" value="P:error-prone translesion synthesis"/>
    <property type="evidence" value="ECO:0007669"/>
    <property type="project" value="InterPro"/>
</dbReference>
<dbReference type="SUPFAM" id="SSF100879">
    <property type="entry name" value="Lesion bypass DNA polymerase (Y-family), little finger domain"/>
    <property type="match status" value="1"/>
</dbReference>
<dbReference type="InterPro" id="IPR001357">
    <property type="entry name" value="BRCT_dom"/>
</dbReference>
<dbReference type="GO" id="GO:0070987">
    <property type="term" value="P:error-free translesion synthesis"/>
    <property type="evidence" value="ECO:0007669"/>
    <property type="project" value="TreeGrafter"/>
</dbReference>
<feature type="compositionally biased region" description="Basic and acidic residues" evidence="2">
    <location>
        <begin position="25"/>
        <end position="48"/>
    </location>
</feature>
<dbReference type="GO" id="GO:0003684">
    <property type="term" value="F:damaged DNA binding"/>
    <property type="evidence" value="ECO:0007669"/>
    <property type="project" value="UniProtKB-UniRule"/>
</dbReference>
<feature type="compositionally biased region" description="Pro residues" evidence="2">
    <location>
        <begin position="81"/>
        <end position="92"/>
    </location>
</feature>
<accession>A0AAF0J4J6</accession>
<dbReference type="Gene3D" id="6.10.250.1490">
    <property type="match status" value="1"/>
</dbReference>
<dbReference type="Pfam" id="PF00533">
    <property type="entry name" value="BRCT"/>
    <property type="match status" value="1"/>
</dbReference>
<dbReference type="SMART" id="SM00292">
    <property type="entry name" value="BRCT"/>
    <property type="match status" value="1"/>
</dbReference>
<dbReference type="AlphaFoldDB" id="A0AAF0J4J6"/>
<dbReference type="PROSITE" id="PS50173">
    <property type="entry name" value="UMUC"/>
    <property type="match status" value="1"/>
</dbReference>
<dbReference type="InterPro" id="IPR036420">
    <property type="entry name" value="BRCT_dom_sf"/>
</dbReference>
<organism evidence="5 6">
    <name type="scientific">Malassezia nana</name>
    <dbReference type="NCBI Taxonomy" id="180528"/>
    <lineage>
        <taxon>Eukaryota</taxon>
        <taxon>Fungi</taxon>
        <taxon>Dikarya</taxon>
        <taxon>Basidiomycota</taxon>
        <taxon>Ustilaginomycotina</taxon>
        <taxon>Malasseziomycetes</taxon>
        <taxon>Malasseziales</taxon>
        <taxon>Malasseziaceae</taxon>
        <taxon>Malassezia</taxon>
    </lineage>
</organism>
<protein>
    <submittedName>
        <fullName evidence="5">Deoxycytidyl transferase</fullName>
    </submittedName>
</protein>
<dbReference type="Gene3D" id="3.30.1490.100">
    <property type="entry name" value="DNA polymerase, Y-family, little finger domain"/>
    <property type="match status" value="1"/>
</dbReference>
<feature type="domain" description="BRCT" evidence="3">
    <location>
        <begin position="135"/>
        <end position="223"/>
    </location>
</feature>
<dbReference type="FunFam" id="3.40.50.10190:FF:000011">
    <property type="entry name" value="DNA repair protein REV1"/>
    <property type="match status" value="1"/>
</dbReference>
<evidence type="ECO:0000313" key="6">
    <source>
        <dbReference type="Proteomes" id="UP001213623"/>
    </source>
</evidence>
<name>A0AAF0J4J6_9BASI</name>
<dbReference type="EMBL" id="CP119899">
    <property type="protein sequence ID" value="WFD28929.1"/>
    <property type="molecule type" value="Genomic_DNA"/>
</dbReference>
<dbReference type="InterPro" id="IPR043502">
    <property type="entry name" value="DNA/RNA_pol_sf"/>
</dbReference>
<reference evidence="5" key="1">
    <citation type="submission" date="2023-03" db="EMBL/GenBank/DDBJ databases">
        <title>Mating type loci evolution in Malassezia.</title>
        <authorList>
            <person name="Coelho M.A."/>
        </authorList>
    </citation>
    <scope>NUCLEOTIDE SEQUENCE</scope>
    <source>
        <strain evidence="5">CBS 9557</strain>
    </source>
</reference>
<dbReference type="GO" id="GO:0006281">
    <property type="term" value="P:DNA repair"/>
    <property type="evidence" value="ECO:0007669"/>
    <property type="project" value="UniProtKB-KW"/>
</dbReference>
<dbReference type="PANTHER" id="PTHR45990:SF1">
    <property type="entry name" value="DNA REPAIR PROTEIN REV1"/>
    <property type="match status" value="1"/>
</dbReference>
<keyword evidence="6" id="KW-1185">Reference proteome</keyword>
<feature type="binding site" evidence="1">
    <location>
        <position position="422"/>
    </location>
    <ligand>
        <name>Mg(2+)</name>
        <dbReference type="ChEBI" id="CHEBI:18420"/>
        <label>1</label>
    </ligand>
</feature>
<evidence type="ECO:0000313" key="5">
    <source>
        <dbReference type="EMBL" id="WFD28929.1"/>
    </source>
</evidence>
<dbReference type="GO" id="GO:0005634">
    <property type="term" value="C:nucleus"/>
    <property type="evidence" value="ECO:0007669"/>
    <property type="project" value="UniProtKB-SubCell"/>
</dbReference>
<dbReference type="Gene3D" id="3.30.70.270">
    <property type="match status" value="1"/>
</dbReference>
<dbReference type="InterPro" id="IPR031991">
    <property type="entry name" value="Rev1_C"/>
</dbReference>
<keyword evidence="5" id="KW-0808">Transferase</keyword>
<dbReference type="Pfam" id="PF11799">
    <property type="entry name" value="IMS_C"/>
    <property type="match status" value="1"/>
</dbReference>
<dbReference type="GO" id="GO:0017125">
    <property type="term" value="F:deoxycytidyl transferase activity"/>
    <property type="evidence" value="ECO:0007669"/>
    <property type="project" value="TreeGrafter"/>
</dbReference>
<dbReference type="Gene3D" id="1.20.58.1280">
    <property type="entry name" value="DNA repair protein Rev1, C-terminal domain"/>
    <property type="match status" value="1"/>
</dbReference>
<gene>
    <name evidence="5" type="primary">REV1</name>
    <name evidence="5" type="ORF">MNAN1_003945</name>
</gene>
<dbReference type="GO" id="GO:0003887">
    <property type="term" value="F:DNA-directed DNA polymerase activity"/>
    <property type="evidence" value="ECO:0007669"/>
    <property type="project" value="TreeGrafter"/>
</dbReference>
<evidence type="ECO:0000259" key="4">
    <source>
        <dbReference type="PROSITE" id="PS50173"/>
    </source>
</evidence>
<evidence type="ECO:0000256" key="1">
    <source>
        <dbReference type="PIRSR" id="PIRSR036573-2"/>
    </source>
</evidence>
<dbReference type="InterPro" id="IPR036775">
    <property type="entry name" value="DNA_pol_Y-fam_lit_finger_sf"/>
</dbReference>
<sequence length="1063" mass="115334">MAASSTPSSFPCSDEDMLLEALRGAEEELGVNKDEFTVYEDPAPRDAVRSSTPPVRVPLAERRDLLISASSLRSPSSERSPSPPPSPSPAPAVPDSSYLEGDAYQALPFGDWGAYMRHKRAKLQVQDAELANSAPVSRALAGCVIYVNGRTDPPYAELRRLILLHGGQCRAFLDRKRECTHMVASTLPPKKRVEFRKYRVVRPAWVVDSCRLGRPADWTQYRLEGMGEGATLPAWQQNARACPTESTPNAQAARLLASEAWRASHTAASPDFLRNFYAHSRLHHLSTWKANLQDLVARASSESGACPPVLPPSLARTLMHVDFDSFFVSVGLRDRPALAAQPVAVCHATGAGTTLSTSEIASCNYVARAHGVCNGMSLGHARQRCAALQTIPYTMEEYYTTSLQFYALLLGLADVLEVVSIDEALIDVSLLLHRLETAWAADERVFAPEASLHDLETAFRAHRASVHAPAAALAEAIRTLIRTTTRCEASIGVGANVLQARLATRRAKPSGSFVLQASDLMPFLRGLDVGDVWGVGARMQARFASWLGTTNIGAILDASSESAFVQQWGPKHGARLWARFHGRDTDQLRGTYERQSVGSHVTWGVRLHTEAELHAFVDGLCDEVARRQARLGVVGTHLSLQVLQRDATRGEPPKFLGHGPCLAHHRSMRKRIPDAATLRRCVWPMVQALGLAPDEVRGLSMSLSRWERSGATLEACWAREGKVGEVDEATDPTTHPALAVPALLEQSAAPVPPGPGHESGAPSATPVQVPPASQLDPHVLAQLPSPMRAQIEAVLAERRTPTSPARTPPRSPARTPRRRRASSSPRTPRRASTSPGQARLSKYLVSRTPPTDEALGQAQAQGWDMDVFASLPPTLQADLLHELTLRARRYRSTTEPVRTAAAQRRSAAESAVMHEAHIRRAAGTFADDDAVIRAAARPAECGVQPRASLVEVDVLHPAYAAWVHPAASFSPQAPLEALRAKLQAWHDACALAAPRPGDLAHVQRLLEACVQAQALDKVAGVLAWWRTLSSEAHPAWRTAWAHVAADIQGQVQAHYGSTLALPP</sequence>
<evidence type="ECO:0000259" key="3">
    <source>
        <dbReference type="PROSITE" id="PS50172"/>
    </source>
</evidence>
<feature type="binding site" evidence="1">
    <location>
        <position position="423"/>
    </location>
    <ligand>
        <name>Mg(2+)</name>
        <dbReference type="ChEBI" id="CHEBI:18420"/>
        <label>1</label>
    </ligand>
</feature>
<evidence type="ECO:0000256" key="2">
    <source>
        <dbReference type="SAM" id="MobiDB-lite"/>
    </source>
</evidence>
<feature type="compositionally biased region" description="Low complexity" evidence="2">
    <location>
        <begin position="68"/>
        <end position="80"/>
    </location>
</feature>
<dbReference type="GO" id="GO:0046872">
    <property type="term" value="F:metal ion binding"/>
    <property type="evidence" value="ECO:0007669"/>
    <property type="project" value="UniProtKB-KW"/>
</dbReference>
<dbReference type="InterPro" id="IPR017961">
    <property type="entry name" value="DNA_pol_Y-fam_little_finger"/>
</dbReference>
<dbReference type="CDD" id="cd17719">
    <property type="entry name" value="BRCT_Rev1"/>
    <property type="match status" value="1"/>
</dbReference>
<dbReference type="InterPro" id="IPR001126">
    <property type="entry name" value="UmuC"/>
</dbReference>
<dbReference type="InterPro" id="IPR043128">
    <property type="entry name" value="Rev_trsase/Diguanyl_cyclase"/>
</dbReference>
<feature type="domain" description="UmuC" evidence="4">
    <location>
        <begin position="318"/>
        <end position="536"/>
    </location>
</feature>
<dbReference type="Proteomes" id="UP001213623">
    <property type="component" value="Chromosome 8"/>
</dbReference>
<dbReference type="SUPFAM" id="SSF52113">
    <property type="entry name" value="BRCT domain"/>
    <property type="match status" value="1"/>
</dbReference>
<dbReference type="PROSITE" id="PS50172">
    <property type="entry name" value="BRCT"/>
    <property type="match status" value="1"/>
</dbReference>
<comment type="cofactor">
    <cofactor evidence="1">
        <name>Mg(2+)</name>
        <dbReference type="ChEBI" id="CHEBI:18420"/>
    </cofactor>
    <text evidence="1">Binds 2 magnesium ions.</text>
</comment>
<dbReference type="PANTHER" id="PTHR45990">
    <property type="entry name" value="DNA REPAIR PROTEIN REV1"/>
    <property type="match status" value="1"/>
</dbReference>
<feature type="compositionally biased region" description="Low complexity" evidence="2">
    <location>
        <begin position="822"/>
        <end position="835"/>
    </location>
</feature>
<feature type="region of interest" description="Disordered" evidence="2">
    <location>
        <begin position="796"/>
        <end position="841"/>
    </location>
</feature>
<dbReference type="InterPro" id="IPR038401">
    <property type="entry name" value="Rev1_C_sf"/>
</dbReference>
<dbReference type="Gene3D" id="1.10.150.20">
    <property type="entry name" value="5' to 3' exonuclease, C-terminal subdomain"/>
    <property type="match status" value="1"/>
</dbReference>
<keyword evidence="1" id="KW-0479">Metal-binding</keyword>
<feature type="binding site" evidence="1">
    <location>
        <position position="322"/>
    </location>
    <ligand>
        <name>Mg(2+)</name>
        <dbReference type="ChEBI" id="CHEBI:18420"/>
        <label>1</label>
    </ligand>
</feature>
<keyword evidence="1" id="KW-0460">Magnesium</keyword>
<dbReference type="Gene3D" id="3.40.50.10190">
    <property type="entry name" value="BRCT domain"/>
    <property type="match status" value="1"/>
</dbReference>
<dbReference type="SUPFAM" id="SSF56672">
    <property type="entry name" value="DNA/RNA polymerases"/>
    <property type="match status" value="1"/>
</dbReference>
<dbReference type="Pfam" id="PF00817">
    <property type="entry name" value="IMS"/>
    <property type="match status" value="1"/>
</dbReference>
<proteinExistence type="predicted"/>
<feature type="region of interest" description="Disordered" evidence="2">
    <location>
        <begin position="747"/>
        <end position="772"/>
    </location>
</feature>
<dbReference type="Pfam" id="PF16727">
    <property type="entry name" value="REV1_C"/>
    <property type="match status" value="1"/>
</dbReference>